<feature type="coiled-coil region" evidence="1">
    <location>
        <begin position="91"/>
        <end position="118"/>
    </location>
</feature>
<proteinExistence type="predicted"/>
<reference evidence="3" key="1">
    <citation type="submission" date="2020-12" db="EMBL/GenBank/DDBJ databases">
        <authorList>
            <person name="Iha C."/>
        </authorList>
    </citation>
    <scope>NUCLEOTIDE SEQUENCE</scope>
</reference>
<gene>
    <name evidence="3" type="ORF">OSTQU699_LOCUS6451</name>
</gene>
<protein>
    <submittedName>
        <fullName evidence="3">Uncharacterized protein</fullName>
    </submittedName>
</protein>
<dbReference type="EMBL" id="CAJHUC010001432">
    <property type="protein sequence ID" value="CAD7701092.1"/>
    <property type="molecule type" value="Genomic_DNA"/>
</dbReference>
<organism evidence="3 4">
    <name type="scientific">Ostreobium quekettii</name>
    <dbReference type="NCBI Taxonomy" id="121088"/>
    <lineage>
        <taxon>Eukaryota</taxon>
        <taxon>Viridiplantae</taxon>
        <taxon>Chlorophyta</taxon>
        <taxon>core chlorophytes</taxon>
        <taxon>Ulvophyceae</taxon>
        <taxon>TCBD clade</taxon>
        <taxon>Bryopsidales</taxon>
        <taxon>Ostreobineae</taxon>
        <taxon>Ostreobiaceae</taxon>
        <taxon>Ostreobium</taxon>
    </lineage>
</organism>
<dbReference type="AlphaFoldDB" id="A0A8S1J5E8"/>
<keyword evidence="1" id="KW-0175">Coiled coil</keyword>
<sequence length="392" mass="43174">MAKMWEPFASWDSHGGAQGPVRVDQSRHQGTGGGVGELNSKIRHRKMGSSYYGHPLSGWFWASVRDARLHAVKVRQRRHERGHLEAIAAGLEESSLLLEAVQRENAVLRADNDRLEAFVQEQRDFIRIVREGWVGRTALHPAHAQLESNVLNESPRVPHQDCMQACSIAAPTAAVVAPDPMKDIWAQVHAMRTILEENCITCGSDRASDAGLNALSKLASAATQAHIRMLVARHPRPSDLATKMPQEVLGAEETAVWLDRLAKLRLNDAQKIRIVDMRVEHLSRLRMLFAERSWLSDEARALVKGSSACPQGLSDELRLVWERVKANVRQCQAIAANGLRTLLMDILDPIRGALLLVDSHPHGVDPMKLAAALVAVDGGWASDAHSSANSTN</sequence>
<accession>A0A8S1J5E8</accession>
<evidence type="ECO:0000313" key="4">
    <source>
        <dbReference type="Proteomes" id="UP000708148"/>
    </source>
</evidence>
<keyword evidence="4" id="KW-1185">Reference proteome</keyword>
<evidence type="ECO:0000256" key="1">
    <source>
        <dbReference type="SAM" id="Coils"/>
    </source>
</evidence>
<evidence type="ECO:0000256" key="2">
    <source>
        <dbReference type="SAM" id="MobiDB-lite"/>
    </source>
</evidence>
<name>A0A8S1J5E8_9CHLO</name>
<comment type="caution">
    <text evidence="3">The sequence shown here is derived from an EMBL/GenBank/DDBJ whole genome shotgun (WGS) entry which is preliminary data.</text>
</comment>
<dbReference type="Proteomes" id="UP000708148">
    <property type="component" value="Unassembled WGS sequence"/>
</dbReference>
<evidence type="ECO:0000313" key="3">
    <source>
        <dbReference type="EMBL" id="CAD7701092.1"/>
    </source>
</evidence>
<feature type="region of interest" description="Disordered" evidence="2">
    <location>
        <begin position="9"/>
        <end position="40"/>
    </location>
</feature>